<accession>A0AAD9QDG9</accession>
<keyword evidence="2" id="KW-1185">Reference proteome</keyword>
<reference evidence="1" key="2">
    <citation type="journal article" date="2023" name="Science">
        <title>Genomic signatures of disease resistance in endangered staghorn corals.</title>
        <authorList>
            <person name="Vollmer S.V."/>
            <person name="Selwyn J.D."/>
            <person name="Despard B.A."/>
            <person name="Roesel C.L."/>
        </authorList>
    </citation>
    <scope>NUCLEOTIDE SEQUENCE</scope>
    <source>
        <strain evidence="1">K2</strain>
    </source>
</reference>
<dbReference type="AlphaFoldDB" id="A0AAD9QDG9"/>
<name>A0AAD9QDG9_ACRCE</name>
<proteinExistence type="predicted"/>
<sequence>MGTEIILMLSFKHHRLNNQVSQPKTVNQGFHKNNLAIKDLKSRALFYWSCTDGSWHAIKDWFLAAADIHAPIVTRRIVPKTNKTIPSSSNGLTASYLNGFFTSIAFTALSSHFDCSTLPKV</sequence>
<comment type="caution">
    <text evidence="1">The sequence shown here is derived from an EMBL/GenBank/DDBJ whole genome shotgun (WGS) entry which is preliminary data.</text>
</comment>
<reference evidence="1" key="1">
    <citation type="journal article" date="2023" name="G3 (Bethesda)">
        <title>Whole genome assembly and annotation of the endangered Caribbean coral Acropora cervicornis.</title>
        <authorList>
            <person name="Selwyn J.D."/>
            <person name="Vollmer S.V."/>
        </authorList>
    </citation>
    <scope>NUCLEOTIDE SEQUENCE</scope>
    <source>
        <strain evidence="1">K2</strain>
    </source>
</reference>
<gene>
    <name evidence="1" type="ORF">P5673_017903</name>
</gene>
<dbReference type="EMBL" id="JARQWQ010000040">
    <property type="protein sequence ID" value="KAK2559301.1"/>
    <property type="molecule type" value="Genomic_DNA"/>
</dbReference>
<protein>
    <submittedName>
        <fullName evidence="1">Uncharacterized protein</fullName>
    </submittedName>
</protein>
<dbReference type="Proteomes" id="UP001249851">
    <property type="component" value="Unassembled WGS sequence"/>
</dbReference>
<organism evidence="1 2">
    <name type="scientific">Acropora cervicornis</name>
    <name type="common">Staghorn coral</name>
    <dbReference type="NCBI Taxonomy" id="6130"/>
    <lineage>
        <taxon>Eukaryota</taxon>
        <taxon>Metazoa</taxon>
        <taxon>Cnidaria</taxon>
        <taxon>Anthozoa</taxon>
        <taxon>Hexacorallia</taxon>
        <taxon>Scleractinia</taxon>
        <taxon>Astrocoeniina</taxon>
        <taxon>Acroporidae</taxon>
        <taxon>Acropora</taxon>
    </lineage>
</organism>
<evidence type="ECO:0000313" key="2">
    <source>
        <dbReference type="Proteomes" id="UP001249851"/>
    </source>
</evidence>
<evidence type="ECO:0000313" key="1">
    <source>
        <dbReference type="EMBL" id="KAK2559301.1"/>
    </source>
</evidence>